<feature type="non-terminal residue" evidence="1">
    <location>
        <position position="1"/>
    </location>
</feature>
<organism evidence="1 3">
    <name type="scientific">Didymodactylos carnosus</name>
    <dbReference type="NCBI Taxonomy" id="1234261"/>
    <lineage>
        <taxon>Eukaryota</taxon>
        <taxon>Metazoa</taxon>
        <taxon>Spiralia</taxon>
        <taxon>Gnathifera</taxon>
        <taxon>Rotifera</taxon>
        <taxon>Eurotatoria</taxon>
        <taxon>Bdelloidea</taxon>
        <taxon>Philodinida</taxon>
        <taxon>Philodinidae</taxon>
        <taxon>Didymodactylos</taxon>
    </lineage>
</organism>
<sequence length="116" mass="13084">KENLFRNKIPLLLNKTRNMFSVADPTGQLEYDQCFTQYEVKSKGTVVKVSRITASVRKGMVSSFIPFHIGLSHINRKTIIQHYTKTSARELIADGDDDTAILVADSTYNYIQVSNA</sequence>
<gene>
    <name evidence="1" type="ORF">OVA965_LOCUS28948</name>
    <name evidence="2" type="ORF">TMI583_LOCUS29716</name>
</gene>
<proteinExistence type="predicted"/>
<dbReference type="Proteomes" id="UP000682733">
    <property type="component" value="Unassembled WGS sequence"/>
</dbReference>
<accession>A0A8S2EU39</accession>
<name>A0A8S2EU39_9BILA</name>
<evidence type="ECO:0000313" key="2">
    <source>
        <dbReference type="EMBL" id="CAF4118173.1"/>
    </source>
</evidence>
<dbReference type="EMBL" id="CAJNOK010020060">
    <property type="protein sequence ID" value="CAF1310259.1"/>
    <property type="molecule type" value="Genomic_DNA"/>
</dbReference>
<reference evidence="1" key="1">
    <citation type="submission" date="2021-02" db="EMBL/GenBank/DDBJ databases">
        <authorList>
            <person name="Nowell W R."/>
        </authorList>
    </citation>
    <scope>NUCLEOTIDE SEQUENCE</scope>
</reference>
<dbReference type="Proteomes" id="UP000677228">
    <property type="component" value="Unassembled WGS sequence"/>
</dbReference>
<protein>
    <submittedName>
        <fullName evidence="1">Uncharacterized protein</fullName>
    </submittedName>
</protein>
<dbReference type="AlphaFoldDB" id="A0A8S2EU39"/>
<dbReference type="EMBL" id="CAJOBA010041650">
    <property type="protein sequence ID" value="CAF4118173.1"/>
    <property type="molecule type" value="Genomic_DNA"/>
</dbReference>
<evidence type="ECO:0000313" key="3">
    <source>
        <dbReference type="Proteomes" id="UP000677228"/>
    </source>
</evidence>
<evidence type="ECO:0000313" key="1">
    <source>
        <dbReference type="EMBL" id="CAF1310259.1"/>
    </source>
</evidence>
<comment type="caution">
    <text evidence="1">The sequence shown here is derived from an EMBL/GenBank/DDBJ whole genome shotgun (WGS) entry which is preliminary data.</text>
</comment>